<evidence type="ECO:0000256" key="6">
    <source>
        <dbReference type="SAM" id="MobiDB-lite"/>
    </source>
</evidence>
<feature type="transmembrane region" description="Helical" evidence="5">
    <location>
        <begin position="303"/>
        <end position="323"/>
    </location>
</feature>
<evidence type="ECO:0000256" key="3">
    <source>
        <dbReference type="ARBA" id="ARBA00022989"/>
    </source>
</evidence>
<feature type="region of interest" description="Disordered" evidence="6">
    <location>
        <begin position="505"/>
        <end position="526"/>
    </location>
</feature>
<evidence type="ECO:0000256" key="5">
    <source>
        <dbReference type="HAMAP-Rule" id="MF_01600"/>
    </source>
</evidence>
<dbReference type="Pfam" id="PF03699">
    <property type="entry name" value="UPF0182"/>
    <property type="match status" value="1"/>
</dbReference>
<feature type="transmembrane region" description="Helical" evidence="5">
    <location>
        <begin position="271"/>
        <end position="291"/>
    </location>
</feature>
<feature type="region of interest" description="Disordered" evidence="6">
    <location>
        <begin position="1"/>
        <end position="23"/>
    </location>
</feature>
<dbReference type="HAMAP" id="MF_01600">
    <property type="entry name" value="UPF0182"/>
    <property type="match status" value="1"/>
</dbReference>
<gene>
    <name evidence="7" type="ORF">CP972_23760</name>
</gene>
<organism evidence="7 8">
    <name type="scientific">Streptomyces prasinus</name>
    <dbReference type="NCBI Taxonomy" id="67345"/>
    <lineage>
        <taxon>Bacteria</taxon>
        <taxon>Bacillati</taxon>
        <taxon>Actinomycetota</taxon>
        <taxon>Actinomycetes</taxon>
        <taxon>Kitasatosporales</taxon>
        <taxon>Streptomycetaceae</taxon>
        <taxon>Streptomyces</taxon>
    </lineage>
</organism>
<feature type="transmembrane region" description="Helical" evidence="5">
    <location>
        <begin position="31"/>
        <end position="53"/>
    </location>
</feature>
<accession>A0ABX6B2U1</accession>
<feature type="transmembrane region" description="Helical" evidence="5">
    <location>
        <begin position="127"/>
        <end position="148"/>
    </location>
</feature>
<evidence type="ECO:0000256" key="1">
    <source>
        <dbReference type="ARBA" id="ARBA00022475"/>
    </source>
</evidence>
<reference evidence="7 8" key="1">
    <citation type="submission" date="2017-09" db="EMBL/GenBank/DDBJ databases">
        <authorList>
            <person name="Lee N."/>
            <person name="Cho B.-K."/>
        </authorList>
    </citation>
    <scope>NUCLEOTIDE SEQUENCE [LARGE SCALE GENOMIC DNA]</scope>
    <source>
        <strain evidence="7 8">ATCC 13879</strain>
    </source>
</reference>
<evidence type="ECO:0000313" key="7">
    <source>
        <dbReference type="EMBL" id="QEV08245.1"/>
    </source>
</evidence>
<sequence length="987" mass="108476">MPTLAFQMPDRGGGPTGPRMRVGRPSRRARTLLLTLGVLAVLLMVFTMFAGFWTDWLWYRSVDYSSVFTTTLWTKIGLFFVFGLLMALAVGFNVWLAHRMRPPLSAMSMEQQNLDRYRMSIAPYKKWLLLGVTALLGLIAGASASGQWRTWLMWVNGVPFGQKDPQFKLDVAFYAFDLPWYRFLLGFGFAATVLSLIAAALTHYLYGGLRVTSPGARATAAATGHLSVLLGVFVTLKAVAYWLDRYGLAVKSSDFKATDNWTGLRYVDANAYLPAKTILFCIAVICALLFFATLWRRTWQLPVIGFGLMVLSAILIGGLYPAIVQKFQVQPNEQAKEAPYVEKNLKATREAYGIDDAQVDEYPGTSQTKDKTKLRDQVSETASIRIMDPNIVSPTFQQLQQIRNYYAFPTNLDVDRYPDPKTGAEQDTVIGLREINLNGIPKRNWINDHFRYTHGYGAVAAKGTSADDGRPVFTESDLPSKGDLGTYEQRVYYGERTTTYSIVGGPQKEIDYSDDSGEKTTSYQGDSGVNLANPINRAAYAAAFSEPQILYSGAIGEGSRILYNRTPKERVEAVAPWLTIDGDAYPAVVDGRIQWIVDAYTTSNGYPYASRTTLGDTTADSLTATNDNRAVVAQENRVNYIRNSVKATVDAYDGKVKLYQWDSQDPVLKTWMKAFPGTVEPKSEISSGLMDHLRYPQDLFKVQRELLTRYHVKDATTFLSGSEVWQVPDDPTNKTGDAVPPYYQSMKMPDQKEQAFSLTTTFTPNGRDNLSAFMAVDAEAGSEGYGKIRVLKLPTSTTAAGPKQVQSQFNSEQDIAESIRLLRGGDSEVEYGNLLAVPLDGGLLYVEPVYVRGGGLKYPLLRKVLVTYGGQTAFEDTLEQALDKVFGAEGTATEPPEGEGEGSGQDEGTTKPPKSDNPTVQEALNDAQEAFEAGQEALQKNDWEAYGQAQKDLEAALRKAEEAQSGGGGGGSGASDSSPSPEPSPSG</sequence>
<keyword evidence="8" id="KW-1185">Reference proteome</keyword>
<feature type="region of interest" description="Disordered" evidence="6">
    <location>
        <begin position="890"/>
        <end position="987"/>
    </location>
</feature>
<keyword evidence="4 5" id="KW-0472">Membrane</keyword>
<feature type="transmembrane region" description="Helical" evidence="5">
    <location>
        <begin position="183"/>
        <end position="206"/>
    </location>
</feature>
<dbReference type="Proteomes" id="UP000326041">
    <property type="component" value="Chromosome"/>
</dbReference>
<evidence type="ECO:0000256" key="2">
    <source>
        <dbReference type="ARBA" id="ARBA00022692"/>
    </source>
</evidence>
<feature type="transmembrane region" description="Helical" evidence="5">
    <location>
        <begin position="218"/>
        <end position="243"/>
    </location>
</feature>
<comment type="similarity">
    <text evidence="5">Belongs to the UPF0182 family.</text>
</comment>
<keyword evidence="2 5" id="KW-0812">Transmembrane</keyword>
<name>A0ABX6B2U1_9ACTN</name>
<feature type="transmembrane region" description="Helical" evidence="5">
    <location>
        <begin position="73"/>
        <end position="97"/>
    </location>
</feature>
<dbReference type="EMBL" id="CP023697">
    <property type="protein sequence ID" value="QEV08245.1"/>
    <property type="molecule type" value="Genomic_DNA"/>
</dbReference>
<dbReference type="PANTHER" id="PTHR39344:SF1">
    <property type="entry name" value="UPF0182 PROTEIN SLL1060"/>
    <property type="match status" value="1"/>
</dbReference>
<comment type="subcellular location">
    <subcellularLocation>
        <location evidence="5">Cell membrane</location>
        <topology evidence="5">Multi-pass membrane protein</topology>
    </subcellularLocation>
</comment>
<keyword evidence="3 5" id="KW-1133">Transmembrane helix</keyword>
<feature type="compositionally biased region" description="Basic and acidic residues" evidence="6">
    <location>
        <begin position="951"/>
        <end position="962"/>
    </location>
</feature>
<evidence type="ECO:0000256" key="4">
    <source>
        <dbReference type="ARBA" id="ARBA00023136"/>
    </source>
</evidence>
<protein>
    <recommendedName>
        <fullName evidence="5">UPF0182 protein CP972_23760</fullName>
    </recommendedName>
</protein>
<keyword evidence="1 5" id="KW-1003">Cell membrane</keyword>
<proteinExistence type="inferred from homology"/>
<evidence type="ECO:0000313" key="8">
    <source>
        <dbReference type="Proteomes" id="UP000326041"/>
    </source>
</evidence>
<dbReference type="PANTHER" id="PTHR39344">
    <property type="entry name" value="UPF0182 PROTEIN SLL1060"/>
    <property type="match status" value="1"/>
</dbReference>
<dbReference type="InterPro" id="IPR005372">
    <property type="entry name" value="UPF0182"/>
</dbReference>